<protein>
    <submittedName>
        <fullName evidence="2">Uncharacterized protein</fullName>
    </submittedName>
</protein>
<name>A0ABP0VG21_9BRYO</name>
<sequence length="437" mass="48710">MCTVPHMFMYYYDIEKSDFPRGVIDLYYYNKMNIEGVDGTILKLGADNAGLSLHRDRYDIIRNQRDAYMQLQDHYSGEIYQMTKQLEITTSGKTMLQNNYCEAQRQLQIVQEIVLTAMAHLETTRKNGEAMLLNFKLESEVQRRVAMTHFEQMSHNLQLAINAKDNFEMKFTTVTEQKKVLVKEVKQLLNLPVSPTKALIDSENDDPLVTAVLPTHSTSSTSFTSSVAQTVAAPLSLLASVFKSERTTKLQRGAQTDDNNISQQGAQTDDNQIPIKYNISNANTDDDLMAVRRTSLNSFHSPATDGMMLEDSDNINRNNKLTENDLIMHCLKCTGTVEGPRYSTCKCAILSQTIEDLNNQANKVTAAVSGAAIGNAASTVGGAASGAANSVSTASSVTTTGAHRKQLRQYIKWCCRYFSRGNKRIVKSRSSFIRCNI</sequence>
<comment type="caution">
    <text evidence="2">The sequence shown here is derived from an EMBL/GenBank/DDBJ whole genome shotgun (WGS) entry which is preliminary data.</text>
</comment>
<feature type="region of interest" description="Disordered" evidence="1">
    <location>
        <begin position="249"/>
        <end position="268"/>
    </location>
</feature>
<organism evidence="2 3">
    <name type="scientific">Sphagnum jensenii</name>
    <dbReference type="NCBI Taxonomy" id="128206"/>
    <lineage>
        <taxon>Eukaryota</taxon>
        <taxon>Viridiplantae</taxon>
        <taxon>Streptophyta</taxon>
        <taxon>Embryophyta</taxon>
        <taxon>Bryophyta</taxon>
        <taxon>Sphagnophytina</taxon>
        <taxon>Sphagnopsida</taxon>
        <taxon>Sphagnales</taxon>
        <taxon>Sphagnaceae</taxon>
        <taxon>Sphagnum</taxon>
    </lineage>
</organism>
<dbReference type="EMBL" id="CAXAQS010000708">
    <property type="protein sequence ID" value="CAK9252806.1"/>
    <property type="molecule type" value="Genomic_DNA"/>
</dbReference>
<evidence type="ECO:0000256" key="1">
    <source>
        <dbReference type="SAM" id="MobiDB-lite"/>
    </source>
</evidence>
<keyword evidence="3" id="KW-1185">Reference proteome</keyword>
<evidence type="ECO:0000313" key="3">
    <source>
        <dbReference type="Proteomes" id="UP001497444"/>
    </source>
</evidence>
<accession>A0ABP0VG21</accession>
<reference evidence="2" key="1">
    <citation type="submission" date="2024-02" db="EMBL/GenBank/DDBJ databases">
        <authorList>
            <consortium name="ELIXIR-Norway"/>
            <consortium name="Elixir Norway"/>
        </authorList>
    </citation>
    <scope>NUCLEOTIDE SEQUENCE</scope>
</reference>
<evidence type="ECO:0000313" key="2">
    <source>
        <dbReference type="EMBL" id="CAK9252806.1"/>
    </source>
</evidence>
<feature type="compositionally biased region" description="Polar residues" evidence="1">
    <location>
        <begin position="253"/>
        <end position="268"/>
    </location>
</feature>
<dbReference type="Proteomes" id="UP001497444">
    <property type="component" value="Unassembled WGS sequence"/>
</dbReference>
<gene>
    <name evidence="2" type="ORF">CSSPJE1EN1_LOCUS28184</name>
</gene>
<proteinExistence type="predicted"/>